<accession>A0A098DWE7</accession>
<dbReference type="Gene3D" id="3.40.50.720">
    <property type="entry name" value="NAD(P)-binding Rossmann-like Domain"/>
    <property type="match status" value="1"/>
</dbReference>
<organism evidence="4">
    <name type="scientific">Gibberella zeae (strain ATCC MYA-4620 / CBS 123657 / FGSC 9075 / NRRL 31084 / PH-1)</name>
    <name type="common">Wheat head blight fungus</name>
    <name type="synonym">Fusarium graminearum</name>
    <dbReference type="NCBI Taxonomy" id="229533"/>
    <lineage>
        <taxon>Eukaryota</taxon>
        <taxon>Fungi</taxon>
        <taxon>Dikarya</taxon>
        <taxon>Ascomycota</taxon>
        <taxon>Pezizomycotina</taxon>
        <taxon>Sordariomycetes</taxon>
        <taxon>Hypocreomycetidae</taxon>
        <taxon>Hypocreales</taxon>
        <taxon>Nectriaceae</taxon>
        <taxon>Fusarium</taxon>
    </lineage>
</organism>
<gene>
    <name evidence="4" type="primary">FG09504.1</name>
</gene>
<reference evidence="4" key="1">
    <citation type="journal article" date="2007" name="Science">
        <title>The Fusarium graminearum genome reveals a link between localized polymorphism and pathogen specialization.</title>
        <authorList>
            <person name="Cuomo C.A."/>
            <person name="Gueldener U."/>
            <person name="Xu J.-R."/>
            <person name="Trail F."/>
            <person name="Turgeon B.G."/>
            <person name="Di Pietro A."/>
            <person name="Walton J.D."/>
            <person name="Ma L.-J."/>
            <person name="Baker S.E."/>
            <person name="Rep M."/>
            <person name="Adam G."/>
            <person name="Antoniw J."/>
            <person name="Baldwin T."/>
            <person name="Calvo S.E."/>
            <person name="Chang Y.-L."/>
            <person name="DeCaprio D."/>
            <person name="Gale L.R."/>
            <person name="Gnerre S."/>
            <person name="Goswami R.S."/>
            <person name="Hammond-Kosack K."/>
            <person name="Harris L.J."/>
            <person name="Hilburn K."/>
            <person name="Kennell J.C."/>
            <person name="Kroken S."/>
            <person name="Magnuson J.K."/>
            <person name="Mannhaupt G."/>
            <person name="Mauceli E.W."/>
            <person name="Mewes H.-W."/>
            <person name="Mitterbauer R."/>
            <person name="Muehlbauer G."/>
            <person name="Muensterkoetter M."/>
            <person name="Nelson D."/>
            <person name="O'Donnell K."/>
            <person name="Ouellet T."/>
            <person name="Qi W."/>
            <person name="Quesneville H."/>
            <person name="Roncero M.I.G."/>
            <person name="Seong K.-Y."/>
            <person name="Tetko I.V."/>
            <person name="Urban M."/>
            <person name="Waalwijk C."/>
            <person name="Ward T.J."/>
            <person name="Yao J."/>
            <person name="Birren B.W."/>
            <person name="Kistler H.C."/>
        </authorList>
    </citation>
    <scope>NUCLEOTIDE SEQUENCE [LARGE SCALE GENOMIC DNA]</scope>
    <source>
        <strain evidence="4">PH-1 / ATCC MYA-4620 / FGSC 9075 / NRRL 31084</strain>
    </source>
</reference>
<evidence type="ECO:0000256" key="1">
    <source>
        <dbReference type="ARBA" id="ARBA00008903"/>
    </source>
</evidence>
<evidence type="ECO:0000256" key="2">
    <source>
        <dbReference type="SAM" id="MobiDB-lite"/>
    </source>
</evidence>
<dbReference type="PANTHER" id="PTHR13812">
    <property type="entry name" value="KETIMINE REDUCTASE MU-CRYSTALLIN"/>
    <property type="match status" value="1"/>
</dbReference>
<dbReference type="InterPro" id="IPR036291">
    <property type="entry name" value="NAD(P)-bd_dom_sf"/>
</dbReference>
<feature type="chain" id="PRO_5009750614" description="Ornithine cyclodeaminase" evidence="3">
    <location>
        <begin position="26"/>
        <end position="487"/>
    </location>
</feature>
<proteinExistence type="inferred from homology"/>
<dbReference type="Pfam" id="PF02423">
    <property type="entry name" value="OCD_Mu_crystall"/>
    <property type="match status" value="1"/>
</dbReference>
<dbReference type="EnsemblFungi" id="CEF85198">
    <property type="protein sequence ID" value="CEF85198"/>
    <property type="gene ID" value="FGRRES_09504_M"/>
</dbReference>
<dbReference type="EMBL" id="HG970335">
    <property type="status" value="NOT_ANNOTATED_CDS"/>
    <property type="molecule type" value="Genomic_DNA"/>
</dbReference>
<sequence>MSQLVFEFSLLLLQAIFRNVPETMTFTILSNDQVNSILEGLNVDELEEFRHVLASSLHEFSTGIPALEEAFQEPERTSTLHPDTMAETLYMPSCAPCGMGCKVVSSTSPEARQYSDETEQRSPVGVVNLFTSDGTPLGIINATTLTAFRTALASTCLLARRNHVKTLTVFGSGLQAYWHIRLALMMRGKTIKRVHVINHRWSDNATGLLERFANIDPDIKQREGWSDTKFGLLIPAFHEYKRLVKEQIREADVIYCCTTSQKDLFDGSILTSHEGRRKGRLIIAVGSLTPDHRELPEDLIHLAAKRDDKPHRHFHKHAIEGGVIVVDSIRGVLKDAGEIIAANVGPHQMVELGELVMLHRLAIEESDGFASSQTSLTSDMDKMDVHGRSSMSTVFGSGSNTSETLASPMDSVDSEGRRSGSFFHSRKSSSSSLDKEKRKSEDSLCQWLRDGTVVYKSVGLGLMDLVVGTHLIGFANKKNVGTRIDGF</sequence>
<feature type="region of interest" description="Disordered" evidence="2">
    <location>
        <begin position="388"/>
        <end position="436"/>
    </location>
</feature>
<dbReference type="SUPFAM" id="SSF51735">
    <property type="entry name" value="NAD(P)-binding Rossmann-fold domains"/>
    <property type="match status" value="1"/>
</dbReference>
<protein>
    <recommendedName>
        <fullName evidence="5">Ornithine cyclodeaminase</fullName>
    </recommendedName>
</protein>
<feature type="signal peptide" evidence="3">
    <location>
        <begin position="1"/>
        <end position="25"/>
    </location>
</feature>
<feature type="compositionally biased region" description="Polar residues" evidence="2">
    <location>
        <begin position="389"/>
        <end position="405"/>
    </location>
</feature>
<evidence type="ECO:0008006" key="5">
    <source>
        <dbReference type="Google" id="ProtNLM"/>
    </source>
</evidence>
<comment type="similarity">
    <text evidence="1">Belongs to the ornithine cyclodeaminase/mu-crystallin family.</text>
</comment>
<dbReference type="PANTHER" id="PTHR13812:SF19">
    <property type="entry name" value="KETIMINE REDUCTASE MU-CRYSTALLIN"/>
    <property type="match status" value="1"/>
</dbReference>
<evidence type="ECO:0000313" key="4">
    <source>
        <dbReference type="EnsemblFungi" id="CEF85198"/>
    </source>
</evidence>
<dbReference type="GO" id="GO:0005737">
    <property type="term" value="C:cytoplasm"/>
    <property type="evidence" value="ECO:0007669"/>
    <property type="project" value="TreeGrafter"/>
</dbReference>
<feature type="compositionally biased region" description="Low complexity" evidence="2">
    <location>
        <begin position="419"/>
        <end position="432"/>
    </location>
</feature>
<keyword evidence="3" id="KW-0732">Signal</keyword>
<evidence type="ECO:0000256" key="3">
    <source>
        <dbReference type="SAM" id="SignalP"/>
    </source>
</evidence>
<name>A0A098DWE7_GIBZE</name>
<reference evidence="4" key="2">
    <citation type="journal article" date="2010" name="Nature">
        <title>Comparative genomics reveals mobile pathogenicity chromosomes in Fusarium.</title>
        <authorList>
            <person name="Ma L.J."/>
            <person name="van der Does H.C."/>
            <person name="Borkovich K.A."/>
            <person name="Coleman J.J."/>
            <person name="Daboussi M.J."/>
            <person name="Di Pietro A."/>
            <person name="Dufresne M."/>
            <person name="Freitag M."/>
            <person name="Grabherr M."/>
            <person name="Henrissat B."/>
            <person name="Houterman P.M."/>
            <person name="Kang S."/>
            <person name="Shim W.B."/>
            <person name="Woloshuk C."/>
            <person name="Xie X."/>
            <person name="Xu J.R."/>
            <person name="Antoniw J."/>
            <person name="Baker S.E."/>
            <person name="Bluhm B.H."/>
            <person name="Breakspear A."/>
            <person name="Brown D.W."/>
            <person name="Butchko R.A."/>
            <person name="Chapman S."/>
            <person name="Coulson R."/>
            <person name="Coutinho P.M."/>
            <person name="Danchin E.G."/>
            <person name="Diener A."/>
            <person name="Gale L.R."/>
            <person name="Gardiner D.M."/>
            <person name="Goff S."/>
            <person name="Hammond-Kosack K.E."/>
            <person name="Hilburn K."/>
            <person name="Hua-Van A."/>
            <person name="Jonkers W."/>
            <person name="Kazan K."/>
            <person name="Kodira C.D."/>
            <person name="Koehrsen M."/>
            <person name="Kumar L."/>
            <person name="Lee Y.H."/>
            <person name="Li L."/>
            <person name="Manners J.M."/>
            <person name="Miranda-Saavedra D."/>
            <person name="Mukherjee M."/>
            <person name="Park G."/>
            <person name="Park J."/>
            <person name="Park S.Y."/>
            <person name="Proctor R.H."/>
            <person name="Regev A."/>
            <person name="Ruiz-Roldan M.C."/>
            <person name="Sain D."/>
            <person name="Sakthikumar S."/>
            <person name="Sykes S."/>
            <person name="Schwartz D.C."/>
            <person name="Turgeon B.G."/>
            <person name="Wapinski I."/>
            <person name="Yoder O."/>
            <person name="Young S."/>
            <person name="Zeng Q."/>
            <person name="Zhou S."/>
            <person name="Galagan J."/>
            <person name="Cuomo C.A."/>
            <person name="Kistler H.C."/>
            <person name="Rep M."/>
        </authorList>
    </citation>
    <scope>GENOME REANNOTATION</scope>
    <source>
        <strain evidence="4">PH-1 / ATCC MYA-4620 / FGSC 9075 / NRRL 31084</strain>
    </source>
</reference>
<dbReference type="InterPro" id="IPR003462">
    <property type="entry name" value="ODC_Mu_crystall"/>
</dbReference>
<accession>A0A0E0SFI5</accession>
<reference evidence="4" key="3">
    <citation type="submission" date="2017-01" db="UniProtKB">
        <authorList>
            <consortium name="EnsemblFungi"/>
        </authorList>
    </citation>
    <scope>IDENTIFICATION</scope>
    <source>
        <strain evidence="4">PH-1 / ATCC MYA-4620 / FGSC 9075 / NRRL 31084</strain>
    </source>
</reference>
<dbReference type="AlphaFoldDB" id="A0A098DWE7"/>